<proteinExistence type="predicted"/>
<feature type="chain" id="PRO_5019178357" evidence="10">
    <location>
        <begin position="24"/>
        <end position="264"/>
    </location>
</feature>
<gene>
    <name evidence="12" type="ORF">B4U79_00983</name>
</gene>
<dbReference type="InterPro" id="IPR051170">
    <property type="entry name" value="Neural/epithelial_adhesion"/>
</dbReference>
<feature type="signal peptide" evidence="10">
    <location>
        <begin position="1"/>
        <end position="23"/>
    </location>
</feature>
<dbReference type="SMART" id="SM00409">
    <property type="entry name" value="IG"/>
    <property type="match status" value="2"/>
</dbReference>
<dbReference type="AlphaFoldDB" id="A0A443QBJ1"/>
<keyword evidence="8" id="KW-1015">Disulfide bond</keyword>
<evidence type="ECO:0000256" key="5">
    <source>
        <dbReference type="ARBA" id="ARBA00022889"/>
    </source>
</evidence>
<comment type="caution">
    <text evidence="12">The sequence shown here is derived from an EMBL/GenBank/DDBJ whole genome shotgun (WGS) entry which is preliminary data.</text>
</comment>
<organism evidence="12 13">
    <name type="scientific">Dinothrombium tinctorium</name>
    <dbReference type="NCBI Taxonomy" id="1965070"/>
    <lineage>
        <taxon>Eukaryota</taxon>
        <taxon>Metazoa</taxon>
        <taxon>Ecdysozoa</taxon>
        <taxon>Arthropoda</taxon>
        <taxon>Chelicerata</taxon>
        <taxon>Arachnida</taxon>
        <taxon>Acari</taxon>
        <taxon>Acariformes</taxon>
        <taxon>Trombidiformes</taxon>
        <taxon>Prostigmata</taxon>
        <taxon>Anystina</taxon>
        <taxon>Parasitengona</taxon>
        <taxon>Trombidioidea</taxon>
        <taxon>Trombidiidae</taxon>
        <taxon>Dinothrombium</taxon>
    </lineage>
</organism>
<dbReference type="InterPro" id="IPR013098">
    <property type="entry name" value="Ig_I-set"/>
</dbReference>
<evidence type="ECO:0000256" key="6">
    <source>
        <dbReference type="ARBA" id="ARBA00022989"/>
    </source>
</evidence>
<feature type="domain" description="Ig-like" evidence="11">
    <location>
        <begin position="168"/>
        <end position="260"/>
    </location>
</feature>
<keyword evidence="9" id="KW-0393">Immunoglobulin domain</keyword>
<dbReference type="SUPFAM" id="SSF48726">
    <property type="entry name" value="Immunoglobulin"/>
    <property type="match status" value="2"/>
</dbReference>
<dbReference type="EMBL" id="NCKU01011585">
    <property type="protein sequence ID" value="RWS00395.1"/>
    <property type="molecule type" value="Genomic_DNA"/>
</dbReference>
<dbReference type="Pfam" id="PF07679">
    <property type="entry name" value="I-set"/>
    <property type="match status" value="2"/>
</dbReference>
<dbReference type="GO" id="GO:0016020">
    <property type="term" value="C:membrane"/>
    <property type="evidence" value="ECO:0007669"/>
    <property type="project" value="UniProtKB-SubCell"/>
</dbReference>
<dbReference type="Gene3D" id="2.60.40.10">
    <property type="entry name" value="Immunoglobulins"/>
    <property type="match status" value="2"/>
</dbReference>
<dbReference type="PANTHER" id="PTHR12231:SF253">
    <property type="entry name" value="DPR-INTERACTING PROTEIN ETA, ISOFORM B-RELATED"/>
    <property type="match status" value="1"/>
</dbReference>
<keyword evidence="13" id="KW-1185">Reference proteome</keyword>
<name>A0A443QBJ1_9ACAR</name>
<dbReference type="InterPro" id="IPR013783">
    <property type="entry name" value="Ig-like_fold"/>
</dbReference>
<dbReference type="InterPro" id="IPR003599">
    <property type="entry name" value="Ig_sub"/>
</dbReference>
<accession>A0A443QBJ1</accession>
<keyword evidence="7" id="KW-0472">Membrane</keyword>
<reference evidence="12 13" key="1">
    <citation type="journal article" date="2018" name="Gigascience">
        <title>Genomes of trombidid mites reveal novel predicted allergens and laterally-transferred genes associated with secondary metabolism.</title>
        <authorList>
            <person name="Dong X."/>
            <person name="Chaisiri K."/>
            <person name="Xia D."/>
            <person name="Armstrong S.D."/>
            <person name="Fang Y."/>
            <person name="Donnelly M.J."/>
            <person name="Kadowaki T."/>
            <person name="McGarry J.W."/>
            <person name="Darby A.C."/>
            <person name="Makepeace B.L."/>
        </authorList>
    </citation>
    <scope>NUCLEOTIDE SEQUENCE [LARGE SCALE GENOMIC DNA]</scope>
    <source>
        <strain evidence="12">UoL-WK</strain>
    </source>
</reference>
<keyword evidence="5" id="KW-0130">Cell adhesion</keyword>
<dbReference type="PANTHER" id="PTHR12231">
    <property type="entry name" value="CTX-RELATED TYPE I TRANSMEMBRANE PROTEIN"/>
    <property type="match status" value="1"/>
</dbReference>
<evidence type="ECO:0000256" key="4">
    <source>
        <dbReference type="ARBA" id="ARBA00022737"/>
    </source>
</evidence>
<protein>
    <submittedName>
        <fullName evidence="12">Neural/ectodermal development factor IMP-L2-like protein</fullName>
    </submittedName>
</protein>
<sequence length="264" mass="30050">MISMKNFLILSLLVIGITQNIECRPGVDEATHLSSTKAKNINDEAVIFDSVPAKQINAEAGTSLSVLCEARGNPKPMISWYRNGQPISENVVESNKDEKFRKEAFKVGSRLYLDCVQPEDSAEYTCVAKNSKSEAKYSFHVNVEEASEFAIDEYSHSLCELRSNGSSPARITLWTRIMLRTQNTDAEIYCRSTGNPKPSVSWYMSYGDEDDDLVEIKNSEKYEIKENGDLIIKDLKWLDLKEYYCYVHNLYGSDSQRTFIYPLK</sequence>
<dbReference type="GO" id="GO:0007155">
    <property type="term" value="P:cell adhesion"/>
    <property type="evidence" value="ECO:0007669"/>
    <property type="project" value="UniProtKB-KW"/>
</dbReference>
<dbReference type="STRING" id="1965070.A0A443QBJ1"/>
<keyword evidence="2" id="KW-0812">Transmembrane</keyword>
<dbReference type="InterPro" id="IPR003598">
    <property type="entry name" value="Ig_sub2"/>
</dbReference>
<dbReference type="OrthoDB" id="6138780at2759"/>
<dbReference type="Proteomes" id="UP000285301">
    <property type="component" value="Unassembled WGS sequence"/>
</dbReference>
<dbReference type="GO" id="GO:0043005">
    <property type="term" value="C:neuron projection"/>
    <property type="evidence" value="ECO:0007669"/>
    <property type="project" value="TreeGrafter"/>
</dbReference>
<evidence type="ECO:0000256" key="9">
    <source>
        <dbReference type="ARBA" id="ARBA00023319"/>
    </source>
</evidence>
<evidence type="ECO:0000256" key="1">
    <source>
        <dbReference type="ARBA" id="ARBA00004167"/>
    </source>
</evidence>
<keyword evidence="3 10" id="KW-0732">Signal</keyword>
<evidence type="ECO:0000256" key="7">
    <source>
        <dbReference type="ARBA" id="ARBA00023136"/>
    </source>
</evidence>
<keyword evidence="4" id="KW-0677">Repeat</keyword>
<evidence type="ECO:0000259" key="11">
    <source>
        <dbReference type="PROSITE" id="PS50835"/>
    </source>
</evidence>
<feature type="domain" description="Ig-like" evidence="11">
    <location>
        <begin position="25"/>
        <end position="138"/>
    </location>
</feature>
<feature type="non-terminal residue" evidence="12">
    <location>
        <position position="264"/>
    </location>
</feature>
<keyword evidence="6" id="KW-1133">Transmembrane helix</keyword>
<comment type="subcellular location">
    <subcellularLocation>
        <location evidence="1">Membrane</location>
        <topology evidence="1">Single-pass membrane protein</topology>
    </subcellularLocation>
</comment>
<dbReference type="PROSITE" id="PS50835">
    <property type="entry name" value="IG_LIKE"/>
    <property type="match status" value="2"/>
</dbReference>
<evidence type="ECO:0000313" key="12">
    <source>
        <dbReference type="EMBL" id="RWS00395.1"/>
    </source>
</evidence>
<dbReference type="InterPro" id="IPR007110">
    <property type="entry name" value="Ig-like_dom"/>
</dbReference>
<evidence type="ECO:0000313" key="13">
    <source>
        <dbReference type="Proteomes" id="UP000285301"/>
    </source>
</evidence>
<evidence type="ECO:0000256" key="8">
    <source>
        <dbReference type="ARBA" id="ARBA00023157"/>
    </source>
</evidence>
<evidence type="ECO:0000256" key="2">
    <source>
        <dbReference type="ARBA" id="ARBA00022692"/>
    </source>
</evidence>
<evidence type="ECO:0000256" key="10">
    <source>
        <dbReference type="SAM" id="SignalP"/>
    </source>
</evidence>
<evidence type="ECO:0000256" key="3">
    <source>
        <dbReference type="ARBA" id="ARBA00022729"/>
    </source>
</evidence>
<dbReference type="SMART" id="SM00408">
    <property type="entry name" value="IGc2"/>
    <property type="match status" value="2"/>
</dbReference>
<dbReference type="FunFam" id="2.60.40.10:FF:000017">
    <property type="entry name" value="Down syndrome cell adhesion molecule b"/>
    <property type="match status" value="1"/>
</dbReference>
<dbReference type="InterPro" id="IPR036179">
    <property type="entry name" value="Ig-like_dom_sf"/>
</dbReference>
<dbReference type="CDD" id="cd00096">
    <property type="entry name" value="Ig"/>
    <property type="match status" value="1"/>
</dbReference>